<dbReference type="PANTHER" id="PTHR43153:SF1">
    <property type="entry name" value="ELECTRON TRANSFER FLAVOPROTEIN SUBUNIT ALPHA, MITOCHONDRIAL"/>
    <property type="match status" value="1"/>
</dbReference>
<reference evidence="3 4" key="1">
    <citation type="submission" date="2017-04" db="EMBL/GenBank/DDBJ databases">
        <title>Draft Aigarchaeota genome from a New Zealand hot spring.</title>
        <authorList>
            <person name="Reysenbach A.-L."/>
            <person name="Donaho J.A."/>
            <person name="Gerhart J."/>
            <person name="Kelley J.F."/>
            <person name="Kouba K."/>
            <person name="Podar M."/>
            <person name="Stott M."/>
        </authorList>
    </citation>
    <scope>NUCLEOTIDE SEQUENCE [LARGE SCALE GENOMIC DNA]</scope>
    <source>
        <strain evidence="3">NZ13_MG1</strain>
    </source>
</reference>
<evidence type="ECO:0000313" key="3">
    <source>
        <dbReference type="EMBL" id="PUA30992.1"/>
    </source>
</evidence>
<dbReference type="Pfam" id="PF01012">
    <property type="entry name" value="ETF"/>
    <property type="match status" value="1"/>
</dbReference>
<dbReference type="PIRSF" id="PIRSF000089">
    <property type="entry name" value="Electra_flavoP_a"/>
    <property type="match status" value="1"/>
</dbReference>
<dbReference type="Pfam" id="PF00766">
    <property type="entry name" value="ETF_alpha"/>
    <property type="match status" value="1"/>
</dbReference>
<comment type="caution">
    <text evidence="3">The sequence shown here is derived from an EMBL/GenBank/DDBJ whole genome shotgun (WGS) entry which is preliminary data.</text>
</comment>
<comment type="similarity">
    <text evidence="1">Belongs to the ETF alpha-subunit/FixB family.</text>
</comment>
<evidence type="ECO:0000259" key="2">
    <source>
        <dbReference type="SMART" id="SM00893"/>
    </source>
</evidence>
<proteinExistence type="inferred from homology"/>
<dbReference type="Gene3D" id="3.40.50.1220">
    <property type="entry name" value="TPP-binding domain"/>
    <property type="match status" value="1"/>
</dbReference>
<dbReference type="Gene3D" id="3.40.50.620">
    <property type="entry name" value="HUPs"/>
    <property type="match status" value="1"/>
</dbReference>
<protein>
    <submittedName>
        <fullName evidence="3">Electron transfer flavoprotein subunit alpha</fullName>
    </submittedName>
</protein>
<dbReference type="InterPro" id="IPR001308">
    <property type="entry name" value="ETF_a/FixB"/>
</dbReference>
<dbReference type="SUPFAM" id="SSF52467">
    <property type="entry name" value="DHS-like NAD/FAD-binding domain"/>
    <property type="match status" value="1"/>
</dbReference>
<dbReference type="SMART" id="SM00893">
    <property type="entry name" value="ETF"/>
    <property type="match status" value="1"/>
</dbReference>
<sequence length="349" mass="38492">MSSAQQICPEWGQDFRAKEDFRGVWVFVECFEGSVSEASLQLITPAKKIAEKLNTSITAVMLGHGIERMLREPVYYGADSVIYVDDESLATYYPNVYGDVLVNLVKRHRPELLLIAGTLRGREMAPYVANCLRTGITADCTDFDVDEAARDVLQIRPPFGATLLAYIRTPRNRPQIATVRPNVFNLPNRDASREPSSIIREHVEIPRPNIRLLSSEKLQKEAAIIEKAEVIVSGGKGLGSPEGFKLLEELARELGGVVAGSRKAVDAGWIPHERQVGQTGKSVKASLYIAVGISGAAQHLFGIREVKTVVAINTDPEAPIFDNADYGIVGDYRQVVPAIVEEIKRRRRG</sequence>
<name>A0A2R7Y2E7_9ARCH</name>
<dbReference type="SUPFAM" id="SSF52402">
    <property type="entry name" value="Adenine nucleotide alpha hydrolases-like"/>
    <property type="match status" value="1"/>
</dbReference>
<dbReference type="InterPro" id="IPR014731">
    <property type="entry name" value="ETF_asu_C"/>
</dbReference>
<gene>
    <name evidence="3" type="ORF">B9J98_08290</name>
</gene>
<dbReference type="PANTHER" id="PTHR43153">
    <property type="entry name" value="ELECTRON TRANSFER FLAVOPROTEIN ALPHA"/>
    <property type="match status" value="1"/>
</dbReference>
<feature type="domain" description="Electron transfer flavoprotein alpha/beta-subunit N-terminal" evidence="2">
    <location>
        <begin position="24"/>
        <end position="222"/>
    </location>
</feature>
<dbReference type="CDD" id="cd01715">
    <property type="entry name" value="ETF_alpha"/>
    <property type="match status" value="1"/>
</dbReference>
<dbReference type="AlphaFoldDB" id="A0A2R7Y2E7"/>
<organism evidence="3 4">
    <name type="scientific">Candidatus Terraquivivens tikiterensis</name>
    <dbReference type="NCBI Taxonomy" id="1980982"/>
    <lineage>
        <taxon>Archaea</taxon>
        <taxon>Nitrososphaerota</taxon>
        <taxon>Candidatus Wolframiiraptoraceae</taxon>
        <taxon>Candidatus Terraquivivens</taxon>
    </lineage>
</organism>
<dbReference type="EMBL" id="NDWU01000035">
    <property type="protein sequence ID" value="PUA30992.1"/>
    <property type="molecule type" value="Genomic_DNA"/>
</dbReference>
<dbReference type="InterPro" id="IPR014730">
    <property type="entry name" value="ETF_a/b_N"/>
</dbReference>
<dbReference type="GO" id="GO:0009055">
    <property type="term" value="F:electron transfer activity"/>
    <property type="evidence" value="ECO:0007669"/>
    <property type="project" value="InterPro"/>
</dbReference>
<evidence type="ECO:0000256" key="1">
    <source>
        <dbReference type="ARBA" id="ARBA00005817"/>
    </source>
</evidence>
<dbReference type="Proteomes" id="UP000244066">
    <property type="component" value="Unassembled WGS sequence"/>
</dbReference>
<dbReference type="GO" id="GO:0050660">
    <property type="term" value="F:flavin adenine dinucleotide binding"/>
    <property type="evidence" value="ECO:0007669"/>
    <property type="project" value="InterPro"/>
</dbReference>
<dbReference type="InterPro" id="IPR029035">
    <property type="entry name" value="DHS-like_NAD/FAD-binding_dom"/>
</dbReference>
<evidence type="ECO:0000313" key="4">
    <source>
        <dbReference type="Proteomes" id="UP000244066"/>
    </source>
</evidence>
<dbReference type="InterPro" id="IPR033947">
    <property type="entry name" value="ETF_alpha_N"/>
</dbReference>
<accession>A0A2R7Y2E7</accession>
<dbReference type="GO" id="GO:0033539">
    <property type="term" value="P:fatty acid beta-oxidation using acyl-CoA dehydrogenase"/>
    <property type="evidence" value="ECO:0007669"/>
    <property type="project" value="TreeGrafter"/>
</dbReference>
<dbReference type="InterPro" id="IPR014729">
    <property type="entry name" value="Rossmann-like_a/b/a_fold"/>
</dbReference>